<accession>A0A7X6S4H3</accession>
<evidence type="ECO:0000313" key="5">
    <source>
        <dbReference type="EMBL" id="NKZ24992.1"/>
    </source>
</evidence>
<dbReference type="GO" id="GO:0030570">
    <property type="term" value="F:pectate lyase activity"/>
    <property type="evidence" value="ECO:0007669"/>
    <property type="project" value="InterPro"/>
</dbReference>
<keyword evidence="2" id="KW-0624">Polysaccharide degradation</keyword>
<dbReference type="PANTHER" id="PTHR31683">
    <property type="entry name" value="PECTATE LYASE 18-RELATED"/>
    <property type="match status" value="1"/>
</dbReference>
<keyword evidence="2" id="KW-0964">Secreted</keyword>
<dbReference type="AlphaFoldDB" id="A0A7X6S4H3"/>
<comment type="similarity">
    <text evidence="2">Belongs to the polysaccharide lyase 1 family.</text>
</comment>
<dbReference type="RefSeq" id="WP_168722781.1">
    <property type="nucleotide sequence ID" value="NZ_JAAXPN010000013.1"/>
</dbReference>
<dbReference type="InterPro" id="IPR045032">
    <property type="entry name" value="PEL"/>
</dbReference>
<comment type="caution">
    <text evidence="5">The sequence shown here is derived from an EMBL/GenBank/DDBJ whole genome shotgun (WGS) entry which is preliminary data.</text>
</comment>
<evidence type="ECO:0000259" key="4">
    <source>
        <dbReference type="SMART" id="SM00656"/>
    </source>
</evidence>
<feature type="chain" id="PRO_5030982393" evidence="3">
    <location>
        <begin position="27"/>
        <end position="379"/>
    </location>
</feature>
<keyword evidence="2" id="KW-0119">Carbohydrate metabolism</keyword>
<feature type="signal peptide" evidence="3">
    <location>
        <begin position="1"/>
        <end position="26"/>
    </location>
</feature>
<dbReference type="InterPro" id="IPR012334">
    <property type="entry name" value="Pectin_lyas_fold"/>
</dbReference>
<dbReference type="InterPro" id="IPR011050">
    <property type="entry name" value="Pectin_lyase_fold/virulence"/>
</dbReference>
<name>A0A7X6S4H3_9LACO</name>
<reference evidence="5 6" key="1">
    <citation type="submission" date="2020-04" db="EMBL/GenBank/DDBJ databases">
        <title>MicrobeNet Type strains.</title>
        <authorList>
            <person name="Nicholson A.C."/>
        </authorList>
    </citation>
    <scope>NUCLEOTIDE SEQUENCE [LARGE SCALE GENOMIC DNA]</scope>
    <source>
        <strain evidence="5 6">CCUG 61472</strain>
    </source>
</reference>
<protein>
    <submittedName>
        <fullName evidence="5">Pectate lyase</fullName>
    </submittedName>
</protein>
<dbReference type="Pfam" id="PF00544">
    <property type="entry name" value="Pectate_lyase_4"/>
    <property type="match status" value="1"/>
</dbReference>
<proteinExistence type="inferred from homology"/>
<keyword evidence="6" id="KW-1185">Reference proteome</keyword>
<dbReference type="PANTHER" id="PTHR31683:SF18">
    <property type="entry name" value="PECTATE LYASE 21-RELATED"/>
    <property type="match status" value="1"/>
</dbReference>
<dbReference type="EMBL" id="JAAXPN010000013">
    <property type="protein sequence ID" value="NKZ24992.1"/>
    <property type="molecule type" value="Genomic_DNA"/>
</dbReference>
<evidence type="ECO:0000256" key="3">
    <source>
        <dbReference type="SAM" id="SignalP"/>
    </source>
</evidence>
<keyword evidence="1 2" id="KW-0456">Lyase</keyword>
<gene>
    <name evidence="5" type="ORF">HF964_09375</name>
</gene>
<keyword evidence="3" id="KW-0732">Signal</keyword>
<organism evidence="5 6">
    <name type="scientific">Periweissella fabalis</name>
    <dbReference type="NCBI Taxonomy" id="1070421"/>
    <lineage>
        <taxon>Bacteria</taxon>
        <taxon>Bacillati</taxon>
        <taxon>Bacillota</taxon>
        <taxon>Bacilli</taxon>
        <taxon>Lactobacillales</taxon>
        <taxon>Lactobacillaceae</taxon>
        <taxon>Periweissella</taxon>
    </lineage>
</organism>
<sequence length="379" mass="42215">MGIAKFTKTLLFLSSVFFMGNGVVSADTQTGGFSNATGSNQNAVIVKNLDQLKNAFNSNQHHIIISGNIYGGNKPVTFTFADKKWDNTTIEGQAGTGPTLVNIQLKFDGEMLPANQNISNIVVKNIAFKGNISDLQKLTGNDIQPGGSGVNYEGVSLRRINNAWIYNNDFHDMSDDLFSVSLQSDNVTISNNHFWFSNEWLNMNPNPNWNWIGDWHDLATERLTMVVGANGSDSYVQGGHKMHVTLHDNWFGPNIKGRPLLRGYVHAYNNYFDNSSQPTGNNHAGFSQQQYNALQIGSGSYILSENNYFYRTNNSHLVGLDKKGDAYKFLERNNVYNQVTGTNAQSNANPSDFNLPYHYNTLNGYNIEKQVIDHAGPFK</sequence>
<dbReference type="SMART" id="SM00656">
    <property type="entry name" value="Amb_all"/>
    <property type="match status" value="1"/>
</dbReference>
<evidence type="ECO:0000256" key="2">
    <source>
        <dbReference type="RuleBase" id="RU361173"/>
    </source>
</evidence>
<evidence type="ECO:0000313" key="6">
    <source>
        <dbReference type="Proteomes" id="UP000549765"/>
    </source>
</evidence>
<evidence type="ECO:0000256" key="1">
    <source>
        <dbReference type="ARBA" id="ARBA00023239"/>
    </source>
</evidence>
<comment type="subcellular location">
    <subcellularLocation>
        <location evidence="2">Secreted</location>
    </subcellularLocation>
</comment>
<dbReference type="InterPro" id="IPR002022">
    <property type="entry name" value="Pec_lyase"/>
</dbReference>
<dbReference type="Proteomes" id="UP000549765">
    <property type="component" value="Unassembled WGS sequence"/>
</dbReference>
<feature type="domain" description="Pectate lyase" evidence="4">
    <location>
        <begin position="39"/>
        <end position="315"/>
    </location>
</feature>
<dbReference type="SUPFAM" id="SSF51126">
    <property type="entry name" value="Pectin lyase-like"/>
    <property type="match status" value="1"/>
</dbReference>
<dbReference type="Gene3D" id="2.160.20.10">
    <property type="entry name" value="Single-stranded right-handed beta-helix, Pectin lyase-like"/>
    <property type="match status" value="1"/>
</dbReference>